<evidence type="ECO:0000313" key="3">
    <source>
        <dbReference type="Proteomes" id="UP000250266"/>
    </source>
</evidence>
<dbReference type="EMBL" id="KV745598">
    <property type="protein sequence ID" value="OCK73979.1"/>
    <property type="molecule type" value="Genomic_DNA"/>
</dbReference>
<proteinExistence type="predicted"/>
<gene>
    <name evidence="2" type="ORF">K432DRAFT_398453</name>
</gene>
<dbReference type="AlphaFoldDB" id="A0A8E2J943"/>
<sequence>MHMLSHFMQTFGILSDLREIILHAFLQVLEQVQIKIKAVDLEDTEMDPAPSSWNRTMATLMETFSFPAWQAWQEEWACKGVEVGPRVRAARITKFFEKNNAVVILSDISPAAHVPVGVLTLLLIMVIVPANFPHQGDVTDTPLSLKEKFGRTSMPKINLAGVPLLLGASLLLVTVLLEGGTEIAWSSATCISLLVISTLLWCLFMFNEPKGGASAAAIYGYEAITGFGTLLQSTVTIHTLPAEVQTKVLAAFTEGYTIQMQILVGFARAQALVIGML</sequence>
<name>A0A8E2J943_9PEZI</name>
<keyword evidence="1" id="KW-1133">Transmembrane helix</keyword>
<evidence type="ECO:0000256" key="1">
    <source>
        <dbReference type="SAM" id="Phobius"/>
    </source>
</evidence>
<keyword evidence="3" id="KW-1185">Reference proteome</keyword>
<reference evidence="2 3" key="1">
    <citation type="journal article" date="2016" name="Nat. Commun.">
        <title>Ectomycorrhizal ecology is imprinted in the genome of the dominant symbiotic fungus Cenococcum geophilum.</title>
        <authorList>
            <consortium name="DOE Joint Genome Institute"/>
            <person name="Peter M."/>
            <person name="Kohler A."/>
            <person name="Ohm R.A."/>
            <person name="Kuo A."/>
            <person name="Krutzmann J."/>
            <person name="Morin E."/>
            <person name="Arend M."/>
            <person name="Barry K.W."/>
            <person name="Binder M."/>
            <person name="Choi C."/>
            <person name="Clum A."/>
            <person name="Copeland A."/>
            <person name="Grisel N."/>
            <person name="Haridas S."/>
            <person name="Kipfer T."/>
            <person name="LaButti K."/>
            <person name="Lindquist E."/>
            <person name="Lipzen A."/>
            <person name="Maire R."/>
            <person name="Meier B."/>
            <person name="Mihaltcheva S."/>
            <person name="Molinier V."/>
            <person name="Murat C."/>
            <person name="Poggeler S."/>
            <person name="Quandt C.A."/>
            <person name="Sperisen C."/>
            <person name="Tritt A."/>
            <person name="Tisserant E."/>
            <person name="Crous P.W."/>
            <person name="Henrissat B."/>
            <person name="Nehls U."/>
            <person name="Egli S."/>
            <person name="Spatafora J.W."/>
            <person name="Grigoriev I.V."/>
            <person name="Martin F.M."/>
        </authorList>
    </citation>
    <scope>NUCLEOTIDE SEQUENCE [LARGE SCALE GENOMIC DNA]</scope>
    <source>
        <strain evidence="2 3">CBS 459.81</strain>
    </source>
</reference>
<keyword evidence="1" id="KW-0472">Membrane</keyword>
<feature type="transmembrane region" description="Helical" evidence="1">
    <location>
        <begin position="183"/>
        <end position="204"/>
    </location>
</feature>
<dbReference type="Proteomes" id="UP000250266">
    <property type="component" value="Unassembled WGS sequence"/>
</dbReference>
<feature type="transmembrane region" description="Helical" evidence="1">
    <location>
        <begin position="157"/>
        <end position="177"/>
    </location>
</feature>
<protein>
    <submittedName>
        <fullName evidence="2">Uncharacterized protein</fullName>
    </submittedName>
</protein>
<evidence type="ECO:0000313" key="2">
    <source>
        <dbReference type="EMBL" id="OCK73979.1"/>
    </source>
</evidence>
<keyword evidence="1" id="KW-0812">Transmembrane</keyword>
<organism evidence="2 3">
    <name type="scientific">Lepidopterella palustris CBS 459.81</name>
    <dbReference type="NCBI Taxonomy" id="1314670"/>
    <lineage>
        <taxon>Eukaryota</taxon>
        <taxon>Fungi</taxon>
        <taxon>Dikarya</taxon>
        <taxon>Ascomycota</taxon>
        <taxon>Pezizomycotina</taxon>
        <taxon>Dothideomycetes</taxon>
        <taxon>Pleosporomycetidae</taxon>
        <taxon>Mytilinidiales</taxon>
        <taxon>Argynnaceae</taxon>
        <taxon>Lepidopterella</taxon>
    </lineage>
</organism>
<accession>A0A8E2J943</accession>